<dbReference type="Pfam" id="PF18962">
    <property type="entry name" value="Por_Secre_tail"/>
    <property type="match status" value="1"/>
</dbReference>
<feature type="signal peptide" evidence="2">
    <location>
        <begin position="1"/>
        <end position="18"/>
    </location>
</feature>
<gene>
    <name evidence="4" type="ORF">ULMA_08390</name>
</gene>
<dbReference type="EMBL" id="BKCG01000001">
    <property type="protein sequence ID" value="GER58731.1"/>
    <property type="molecule type" value="Genomic_DNA"/>
</dbReference>
<dbReference type="NCBIfam" id="TIGR04183">
    <property type="entry name" value="Por_Secre_tail"/>
    <property type="match status" value="1"/>
</dbReference>
<sequence>MKNCIYLVIMTLSSFCLAQTPEMLDTTWYLHKLLIDEVDNTPPTNSDNISVTADFNFNDFETVVCAGATGSLSDFSDTNFTINDLFISTIDCINPESSSFESQYYGTFYLAAFNDKQFDYEIVNGTVSPRTLIITNENGDKAFYGNTILDINSFELSEVSLYPNPVKNELYLKTTTIIERLEIYSITGELVKQESTLINASKINVENLVSGVYFLKLMTDEGVISTHKIIKE</sequence>
<dbReference type="RefSeq" id="WP_151672789.1">
    <property type="nucleotide sequence ID" value="NZ_BKCG01000001.1"/>
</dbReference>
<organism evidence="4 5">
    <name type="scientific">Patiriisocius marinus</name>
    <dbReference type="NCBI Taxonomy" id="1397112"/>
    <lineage>
        <taxon>Bacteria</taxon>
        <taxon>Pseudomonadati</taxon>
        <taxon>Bacteroidota</taxon>
        <taxon>Flavobacteriia</taxon>
        <taxon>Flavobacteriales</taxon>
        <taxon>Flavobacteriaceae</taxon>
        <taxon>Patiriisocius</taxon>
    </lineage>
</organism>
<accession>A0A5J4IYV7</accession>
<dbReference type="AlphaFoldDB" id="A0A5J4IYV7"/>
<evidence type="ECO:0000313" key="4">
    <source>
        <dbReference type="EMBL" id="GER58731.1"/>
    </source>
</evidence>
<evidence type="ECO:0000259" key="3">
    <source>
        <dbReference type="Pfam" id="PF18962"/>
    </source>
</evidence>
<feature type="chain" id="PRO_5023936538" description="Secretion system C-terminal sorting domain-containing protein" evidence="2">
    <location>
        <begin position="19"/>
        <end position="232"/>
    </location>
</feature>
<dbReference type="OrthoDB" id="1429691at2"/>
<dbReference type="Proteomes" id="UP000326509">
    <property type="component" value="Unassembled WGS sequence"/>
</dbReference>
<evidence type="ECO:0000313" key="5">
    <source>
        <dbReference type="Proteomes" id="UP000326509"/>
    </source>
</evidence>
<keyword evidence="5" id="KW-1185">Reference proteome</keyword>
<proteinExistence type="predicted"/>
<keyword evidence="1 2" id="KW-0732">Signal</keyword>
<comment type="caution">
    <text evidence="4">The sequence shown here is derived from an EMBL/GenBank/DDBJ whole genome shotgun (WGS) entry which is preliminary data.</text>
</comment>
<evidence type="ECO:0000256" key="2">
    <source>
        <dbReference type="SAM" id="SignalP"/>
    </source>
</evidence>
<reference evidence="4 5" key="1">
    <citation type="submission" date="2019-08" db="EMBL/GenBank/DDBJ databases">
        <title>Draft genome sequence of Ulvibacter marinus type strain NBRC 109484.</title>
        <authorList>
            <person name="Kawano K."/>
            <person name="Ushijima N."/>
            <person name="Kihara M."/>
            <person name="Itoh H."/>
        </authorList>
    </citation>
    <scope>NUCLEOTIDE SEQUENCE [LARGE SCALE GENOMIC DNA]</scope>
    <source>
        <strain evidence="4 5">NBRC 109484</strain>
    </source>
</reference>
<name>A0A5J4IYV7_9FLAO</name>
<dbReference type="InterPro" id="IPR026444">
    <property type="entry name" value="Secre_tail"/>
</dbReference>
<evidence type="ECO:0000256" key="1">
    <source>
        <dbReference type="ARBA" id="ARBA00022729"/>
    </source>
</evidence>
<protein>
    <recommendedName>
        <fullName evidence="3">Secretion system C-terminal sorting domain-containing protein</fullName>
    </recommendedName>
</protein>
<feature type="domain" description="Secretion system C-terminal sorting" evidence="3">
    <location>
        <begin position="161"/>
        <end position="230"/>
    </location>
</feature>